<keyword evidence="4" id="KW-0808">Transferase</keyword>
<dbReference type="FunFam" id="3.30.565.10:FF:000078">
    <property type="entry name" value="Two-component sensor histidine kinase"/>
    <property type="match status" value="1"/>
</dbReference>
<dbReference type="Gene3D" id="3.40.50.2300">
    <property type="match status" value="1"/>
</dbReference>
<dbReference type="InterPro" id="IPR000700">
    <property type="entry name" value="PAS-assoc_C"/>
</dbReference>
<dbReference type="PROSITE" id="PS50113">
    <property type="entry name" value="PAC"/>
    <property type="match status" value="1"/>
</dbReference>
<dbReference type="PRINTS" id="PR00344">
    <property type="entry name" value="BCTRLSENSOR"/>
</dbReference>
<dbReference type="InterPro" id="IPR035965">
    <property type="entry name" value="PAS-like_dom_sf"/>
</dbReference>
<dbReference type="OrthoDB" id="9810730at2"/>
<evidence type="ECO:0000256" key="3">
    <source>
        <dbReference type="ARBA" id="ARBA00022553"/>
    </source>
</evidence>
<feature type="domain" description="PAC" evidence="9">
    <location>
        <begin position="261"/>
        <end position="317"/>
    </location>
</feature>
<dbReference type="InterPro" id="IPR001789">
    <property type="entry name" value="Sig_transdc_resp-reg_receiver"/>
</dbReference>
<dbReference type="SMART" id="SM00387">
    <property type="entry name" value="HATPase_c"/>
    <property type="match status" value="1"/>
</dbReference>
<evidence type="ECO:0000259" key="8">
    <source>
        <dbReference type="PROSITE" id="PS50110"/>
    </source>
</evidence>
<evidence type="ECO:0000256" key="1">
    <source>
        <dbReference type="ARBA" id="ARBA00000085"/>
    </source>
</evidence>
<dbReference type="PROSITE" id="PS50110">
    <property type="entry name" value="RESPONSE_REGULATORY"/>
    <property type="match status" value="1"/>
</dbReference>
<dbReference type="Proteomes" id="UP000238730">
    <property type="component" value="Unassembled WGS sequence"/>
</dbReference>
<dbReference type="CDD" id="cd17546">
    <property type="entry name" value="REC_hyHK_CKI1_RcsC-like"/>
    <property type="match status" value="1"/>
</dbReference>
<dbReference type="SMART" id="SM00388">
    <property type="entry name" value="HisKA"/>
    <property type="match status" value="1"/>
</dbReference>
<sequence length="700" mass="78904">MISSESEKLQETVIDLLRSQERESQLQDENEAILEGISAMAGANDKRQVFNSLLEVLRKFIGFDQALVLTREDEQEMLDVLVSTDNRFGTNSWLMESTFRRAINGECIALYSPKDIVEFSTQSIEALNDYSSALLTGVKVSSSDAVMILMSHDKSQFTPRCRRVLNRFRPLLARAIIDIDYRERLQSLVAARTQQLTFSQQRFKDFAKTAGDWFWEIDVDYNFTYISEPQVANTQISCDNFIEFFNNYPLFQNKLTSKLSQQVVFEDLEWNLSVDNTEQWYSFSGTPYFDKYGKLQGFRGTAKNITSRKKRLFDLQEAQKQAETANKAKSQFIAMMSHEIRTPLNAVLGLMESLSLSGLNNKQNLWLSQMDQSAHLLLTIINDILDLSRIESGSFRLFNSDINVVESIRLVADQLAPQATKNNVQFQCEIDDAIPKQIYGDKNRIAQVLFNLIGNAVKFTSIGSVRVVARKVDDNIEIAVIDTGIGIAKDAQANIFNPFHQADGSITRRYGGTGLGLAISQHLIEKMNGTISLESELGTGSCFKISIPIIYPSLKSCEADIKFKNKSDCSLNILLAEDSNTNQLVAKLMLERRGHKVAITNNGKEAINVLLQGHNKFDLVLMDISMPILDGLEATKQLRQRKISIPIVALTANAMQSDQKIYHDIGMDGFLAKPICSNELDALLEKYQELKENQQSESTI</sequence>
<evidence type="ECO:0000256" key="6">
    <source>
        <dbReference type="PROSITE-ProRule" id="PRU00169"/>
    </source>
</evidence>
<dbReference type="SUPFAM" id="SSF52172">
    <property type="entry name" value="CheY-like"/>
    <property type="match status" value="1"/>
</dbReference>
<accession>A0A2S7VXS9</accession>
<evidence type="ECO:0000313" key="10">
    <source>
        <dbReference type="EMBL" id="PQJ66920.1"/>
    </source>
</evidence>
<name>A0A2S7VXS9_PHOAN</name>
<dbReference type="InterPro" id="IPR036097">
    <property type="entry name" value="HisK_dim/P_sf"/>
</dbReference>
<dbReference type="SUPFAM" id="SSF47384">
    <property type="entry name" value="Homodimeric domain of signal transducing histidine kinase"/>
    <property type="match status" value="1"/>
</dbReference>
<dbReference type="RefSeq" id="WP_105060223.1">
    <property type="nucleotide sequence ID" value="NZ_MSCJ01000001.1"/>
</dbReference>
<protein>
    <recommendedName>
        <fullName evidence="2">histidine kinase</fullName>
        <ecNumber evidence="2">2.7.13.3</ecNumber>
    </recommendedName>
</protein>
<dbReference type="CDD" id="cd00082">
    <property type="entry name" value="HisKA"/>
    <property type="match status" value="1"/>
</dbReference>
<dbReference type="InterPro" id="IPR005467">
    <property type="entry name" value="His_kinase_dom"/>
</dbReference>
<dbReference type="SUPFAM" id="SSF55785">
    <property type="entry name" value="PYP-like sensor domain (PAS domain)"/>
    <property type="match status" value="1"/>
</dbReference>
<dbReference type="Gene3D" id="1.10.287.130">
    <property type="match status" value="1"/>
</dbReference>
<dbReference type="PANTHER" id="PTHR43047:SF64">
    <property type="entry name" value="HISTIDINE KINASE CONTAINING CHEY-HOMOLOGOUS RECEIVER DOMAIN AND PAS DOMAIN-RELATED"/>
    <property type="match status" value="1"/>
</dbReference>
<evidence type="ECO:0000256" key="5">
    <source>
        <dbReference type="ARBA" id="ARBA00022777"/>
    </source>
</evidence>
<feature type="modified residue" description="4-aspartylphosphate" evidence="6">
    <location>
        <position position="623"/>
    </location>
</feature>
<dbReference type="CDD" id="cd16922">
    <property type="entry name" value="HATPase_EvgS-ArcB-TorS-like"/>
    <property type="match status" value="1"/>
</dbReference>
<feature type="domain" description="Histidine kinase" evidence="7">
    <location>
        <begin position="335"/>
        <end position="551"/>
    </location>
</feature>
<evidence type="ECO:0000259" key="9">
    <source>
        <dbReference type="PROSITE" id="PS50113"/>
    </source>
</evidence>
<evidence type="ECO:0000256" key="4">
    <source>
        <dbReference type="ARBA" id="ARBA00022679"/>
    </source>
</evidence>
<dbReference type="InterPro" id="IPR011006">
    <property type="entry name" value="CheY-like_superfamily"/>
</dbReference>
<evidence type="ECO:0000313" key="11">
    <source>
        <dbReference type="Proteomes" id="UP000238730"/>
    </source>
</evidence>
<proteinExistence type="predicted"/>
<dbReference type="PANTHER" id="PTHR43047">
    <property type="entry name" value="TWO-COMPONENT HISTIDINE PROTEIN KINASE"/>
    <property type="match status" value="1"/>
</dbReference>
<dbReference type="SMART" id="SM00448">
    <property type="entry name" value="REC"/>
    <property type="match status" value="1"/>
</dbReference>
<comment type="catalytic activity">
    <reaction evidence="1">
        <text>ATP + protein L-histidine = ADP + protein N-phospho-L-histidine.</text>
        <dbReference type="EC" id="2.7.13.3"/>
    </reaction>
</comment>
<dbReference type="InterPro" id="IPR004358">
    <property type="entry name" value="Sig_transdc_His_kin-like_C"/>
</dbReference>
<dbReference type="PROSITE" id="PS50109">
    <property type="entry name" value="HIS_KIN"/>
    <property type="match status" value="1"/>
</dbReference>
<comment type="caution">
    <text evidence="10">The sequence shown here is derived from an EMBL/GenBank/DDBJ whole genome shotgun (WGS) entry which is preliminary data.</text>
</comment>
<dbReference type="SUPFAM" id="SSF55874">
    <property type="entry name" value="ATPase domain of HSP90 chaperone/DNA topoisomerase II/histidine kinase"/>
    <property type="match status" value="1"/>
</dbReference>
<gene>
    <name evidence="10" type="ORF">BTO08_05510</name>
</gene>
<keyword evidence="3 6" id="KW-0597">Phosphoprotein</keyword>
<dbReference type="GO" id="GO:0000155">
    <property type="term" value="F:phosphorelay sensor kinase activity"/>
    <property type="evidence" value="ECO:0007669"/>
    <property type="project" value="InterPro"/>
</dbReference>
<evidence type="ECO:0000259" key="7">
    <source>
        <dbReference type="PROSITE" id="PS50109"/>
    </source>
</evidence>
<dbReference type="Pfam" id="PF00512">
    <property type="entry name" value="HisKA"/>
    <property type="match status" value="1"/>
</dbReference>
<dbReference type="InterPro" id="IPR036890">
    <property type="entry name" value="HATPase_C_sf"/>
</dbReference>
<dbReference type="AlphaFoldDB" id="A0A2S7VXS9"/>
<organism evidence="10 11">
    <name type="scientific">Photobacterium angustum</name>
    <dbReference type="NCBI Taxonomy" id="661"/>
    <lineage>
        <taxon>Bacteria</taxon>
        <taxon>Pseudomonadati</taxon>
        <taxon>Pseudomonadota</taxon>
        <taxon>Gammaproteobacteria</taxon>
        <taxon>Vibrionales</taxon>
        <taxon>Vibrionaceae</taxon>
        <taxon>Photobacterium</taxon>
    </lineage>
</organism>
<reference evidence="10 11" key="1">
    <citation type="submission" date="2016-12" db="EMBL/GenBank/DDBJ databases">
        <title>Diversity of luminous bacteria.</title>
        <authorList>
            <person name="Yoshizawa S."/>
            <person name="Kogure K."/>
        </authorList>
    </citation>
    <scope>NUCLEOTIDE SEQUENCE [LARGE SCALE GENOMIC DNA]</scope>
    <source>
        <strain evidence="10 11">LC1-200</strain>
    </source>
</reference>
<dbReference type="Pfam" id="PF00072">
    <property type="entry name" value="Response_reg"/>
    <property type="match status" value="1"/>
</dbReference>
<feature type="domain" description="Response regulatory" evidence="8">
    <location>
        <begin position="572"/>
        <end position="688"/>
    </location>
</feature>
<dbReference type="EMBL" id="MSCJ01000001">
    <property type="protein sequence ID" value="PQJ66920.1"/>
    <property type="molecule type" value="Genomic_DNA"/>
</dbReference>
<keyword evidence="5 10" id="KW-0418">Kinase</keyword>
<dbReference type="InterPro" id="IPR003594">
    <property type="entry name" value="HATPase_dom"/>
</dbReference>
<dbReference type="Gene3D" id="3.30.450.20">
    <property type="entry name" value="PAS domain"/>
    <property type="match status" value="1"/>
</dbReference>
<dbReference type="Pfam" id="PF02518">
    <property type="entry name" value="HATPase_c"/>
    <property type="match status" value="1"/>
</dbReference>
<dbReference type="Gene3D" id="3.30.565.10">
    <property type="entry name" value="Histidine kinase-like ATPase, C-terminal domain"/>
    <property type="match status" value="1"/>
</dbReference>
<dbReference type="EC" id="2.7.13.3" evidence="2"/>
<dbReference type="InterPro" id="IPR003661">
    <property type="entry name" value="HisK_dim/P_dom"/>
</dbReference>
<evidence type="ECO:0000256" key="2">
    <source>
        <dbReference type="ARBA" id="ARBA00012438"/>
    </source>
</evidence>